<dbReference type="Pfam" id="PF09035">
    <property type="entry name" value="Tn916-Xis"/>
    <property type="match status" value="1"/>
</dbReference>
<dbReference type="Proteomes" id="UP001652431">
    <property type="component" value="Unassembled WGS sequence"/>
</dbReference>
<organism evidence="1 2">
    <name type="scientific">Dorea acetigenes</name>
    <dbReference type="NCBI Taxonomy" id="2981787"/>
    <lineage>
        <taxon>Bacteria</taxon>
        <taxon>Bacillati</taxon>
        <taxon>Bacillota</taxon>
        <taxon>Clostridia</taxon>
        <taxon>Lachnospirales</taxon>
        <taxon>Lachnospiraceae</taxon>
        <taxon>Dorea</taxon>
    </lineage>
</organism>
<keyword evidence="2" id="KW-1185">Reference proteome</keyword>
<dbReference type="Gene3D" id="3.90.105.50">
    <property type="match status" value="1"/>
</dbReference>
<sequence length="69" mass="8052">MSNTDKMVPVWEKYSLNIPEAAEYYGIGEKRLRQIANENVGADFILEIGSHIRFKRRLFEKYLDLSSTV</sequence>
<evidence type="ECO:0000313" key="2">
    <source>
        <dbReference type="Proteomes" id="UP001652431"/>
    </source>
</evidence>
<dbReference type="InterPro" id="IPR015122">
    <property type="entry name" value="Tn916-Xis"/>
</dbReference>
<reference evidence="1 2" key="1">
    <citation type="journal article" date="2021" name="ISME Commun">
        <title>Automated analysis of genomic sequences facilitates high-throughput and comprehensive description of bacteria.</title>
        <authorList>
            <person name="Hitch T.C.A."/>
        </authorList>
    </citation>
    <scope>NUCLEOTIDE SEQUENCE [LARGE SCALE GENOMIC DNA]</scope>
    <source>
        <strain evidence="1 2">Sanger_03</strain>
    </source>
</reference>
<accession>A0ABT2RMF7</accession>
<dbReference type="InterPro" id="IPR038148">
    <property type="entry name" value="Tn1545/Tn916_Xis"/>
</dbReference>
<proteinExistence type="predicted"/>
<evidence type="ECO:0000313" key="1">
    <source>
        <dbReference type="EMBL" id="MCU6686590.1"/>
    </source>
</evidence>
<name>A0ABT2RMF7_9FIRM</name>
<dbReference type="EMBL" id="JAOQJU010000008">
    <property type="protein sequence ID" value="MCU6686590.1"/>
    <property type="molecule type" value="Genomic_DNA"/>
</dbReference>
<comment type="caution">
    <text evidence="1">The sequence shown here is derived from an EMBL/GenBank/DDBJ whole genome shotgun (WGS) entry which is preliminary data.</text>
</comment>
<protein>
    <submittedName>
        <fullName evidence="1">Excisionase</fullName>
    </submittedName>
</protein>
<gene>
    <name evidence="1" type="ORF">OCV99_08520</name>
</gene>
<dbReference type="RefSeq" id="WP_158369739.1">
    <property type="nucleotide sequence ID" value="NZ_JAOQJU010000008.1"/>
</dbReference>